<evidence type="ECO:0000313" key="4">
    <source>
        <dbReference type="Proteomes" id="UP000007431"/>
    </source>
</evidence>
<feature type="domain" description="BTB" evidence="2">
    <location>
        <begin position="29"/>
        <end position="94"/>
    </location>
</feature>
<keyword evidence="4" id="KW-1185">Reference proteome</keyword>
<dbReference type="Gene3D" id="3.30.710.10">
    <property type="entry name" value="Potassium Channel Kv1.1, Chain A"/>
    <property type="match status" value="1"/>
</dbReference>
<accession>D8QJI5</accession>
<name>D8QJI5_SCHCM</name>
<organism evidence="4">
    <name type="scientific">Schizophyllum commune (strain H4-8 / FGSC 9210)</name>
    <name type="common">Split gill fungus</name>
    <dbReference type="NCBI Taxonomy" id="578458"/>
    <lineage>
        <taxon>Eukaryota</taxon>
        <taxon>Fungi</taxon>
        <taxon>Dikarya</taxon>
        <taxon>Basidiomycota</taxon>
        <taxon>Agaricomycotina</taxon>
        <taxon>Agaricomycetes</taxon>
        <taxon>Agaricomycetidae</taxon>
        <taxon>Agaricales</taxon>
        <taxon>Schizophyllaceae</taxon>
        <taxon>Schizophyllum</taxon>
    </lineage>
</organism>
<dbReference type="InterPro" id="IPR011333">
    <property type="entry name" value="SKP1/BTB/POZ_sf"/>
</dbReference>
<gene>
    <name evidence="3" type="ORF">SCHCODRAFT_114011</name>
</gene>
<sequence>MTSTQNGQADKPAAVPQQRRSERFSSTEGEIVVFRSSDNVLFNIHRANLRAVTDGPFAEDFVSSETDIADLTENSDILEIIFQFVYPGHLPLLDALGSDLLFSLAEAAEKYRVAPAMAVCYLQIRKFYMVRNDFALQKMRYAYRHGYVEFMDEVAPRTLRETSQNALEIMGAGILYIAWTLYKEAWIKIVTNESYSLRIQNDHGLQNVKCEAWASLVYAVERSLGEVRVVTPHLVRVLFHGKEKIADECKHSHPMGMTHCRHQLALWKGIVEEEAKKVPPFSHFVSSVSRG</sequence>
<dbReference type="OrthoDB" id="3184970at2759"/>
<dbReference type="PROSITE" id="PS50097">
    <property type="entry name" value="BTB"/>
    <property type="match status" value="1"/>
</dbReference>
<evidence type="ECO:0000313" key="3">
    <source>
        <dbReference type="EMBL" id="EFI92099.1"/>
    </source>
</evidence>
<feature type="non-terminal residue" evidence="3">
    <location>
        <position position="291"/>
    </location>
</feature>
<proteinExistence type="predicted"/>
<dbReference type="InParanoid" id="D8QJI5"/>
<dbReference type="InterPro" id="IPR000210">
    <property type="entry name" value="BTB/POZ_dom"/>
</dbReference>
<dbReference type="Proteomes" id="UP000007431">
    <property type="component" value="Unassembled WGS sequence"/>
</dbReference>
<dbReference type="AlphaFoldDB" id="D8QJI5"/>
<evidence type="ECO:0000256" key="1">
    <source>
        <dbReference type="SAM" id="MobiDB-lite"/>
    </source>
</evidence>
<reference evidence="3 4" key="1">
    <citation type="journal article" date="2010" name="Nat. Biotechnol.">
        <title>Genome sequence of the model mushroom Schizophyllum commune.</title>
        <authorList>
            <person name="Ohm R.A."/>
            <person name="de Jong J.F."/>
            <person name="Lugones L.G."/>
            <person name="Aerts A."/>
            <person name="Kothe E."/>
            <person name="Stajich J.E."/>
            <person name="de Vries R.P."/>
            <person name="Record E."/>
            <person name="Levasseur A."/>
            <person name="Baker S.E."/>
            <person name="Bartholomew K.A."/>
            <person name="Coutinho P.M."/>
            <person name="Erdmann S."/>
            <person name="Fowler T.J."/>
            <person name="Gathman A.C."/>
            <person name="Lombard V."/>
            <person name="Henrissat B."/>
            <person name="Knabe N."/>
            <person name="Kuees U."/>
            <person name="Lilly W.W."/>
            <person name="Lindquist E."/>
            <person name="Lucas S."/>
            <person name="Magnuson J.K."/>
            <person name="Piumi F."/>
            <person name="Raudaskoski M."/>
            <person name="Salamov A."/>
            <person name="Schmutz J."/>
            <person name="Schwarze F.W.M.R."/>
            <person name="vanKuyk P.A."/>
            <person name="Horton J.S."/>
            <person name="Grigoriev I.V."/>
            <person name="Woesten H.A.B."/>
        </authorList>
    </citation>
    <scope>NUCLEOTIDE SEQUENCE [LARGE SCALE GENOMIC DNA]</scope>
    <source>
        <strain evidence="4">H4-8 / FGSC 9210</strain>
    </source>
</reference>
<dbReference type="VEuPathDB" id="FungiDB:SCHCODRAFT_01176383"/>
<feature type="region of interest" description="Disordered" evidence="1">
    <location>
        <begin position="1"/>
        <end position="23"/>
    </location>
</feature>
<protein>
    <recommendedName>
        <fullName evidence="2">BTB domain-containing protein</fullName>
    </recommendedName>
</protein>
<dbReference type="GeneID" id="9593086"/>
<dbReference type="HOGENOM" id="CLU_075133_0_0_1"/>
<evidence type="ECO:0000259" key="2">
    <source>
        <dbReference type="PROSITE" id="PS50097"/>
    </source>
</evidence>
<dbReference type="OMA" id="HEQYISI"/>
<dbReference type="KEGG" id="scm:SCHCO_01176383"/>
<dbReference type="EMBL" id="GL377314">
    <property type="protein sequence ID" value="EFI92099.1"/>
    <property type="molecule type" value="Genomic_DNA"/>
</dbReference>
<dbReference type="STRING" id="578458.D8QJI5"/>
<dbReference type="RefSeq" id="XP_003027002.1">
    <property type="nucleotide sequence ID" value="XM_003026956.1"/>
</dbReference>